<keyword evidence="3" id="KW-0328">Glycosyltransferase</keyword>
<reference evidence="11 12" key="1">
    <citation type="submission" date="2019-07" db="EMBL/GenBank/DDBJ databases">
        <title>Whole genome shotgun sequence of Pseudonocardia asaccharolytica NBRC 16224.</title>
        <authorList>
            <person name="Hosoyama A."/>
            <person name="Uohara A."/>
            <person name="Ohji S."/>
            <person name="Ichikawa N."/>
        </authorList>
    </citation>
    <scope>NUCLEOTIDE SEQUENCE [LARGE SCALE GENOMIC DNA]</scope>
    <source>
        <strain evidence="11 12">NBRC 16224</strain>
    </source>
</reference>
<evidence type="ECO:0000313" key="11">
    <source>
        <dbReference type="EMBL" id="GEL20318.1"/>
    </source>
</evidence>
<dbReference type="GO" id="GO:0008658">
    <property type="term" value="F:penicillin binding"/>
    <property type="evidence" value="ECO:0007669"/>
    <property type="project" value="InterPro"/>
</dbReference>
<dbReference type="AlphaFoldDB" id="A0A511DBK2"/>
<dbReference type="InterPro" id="IPR001460">
    <property type="entry name" value="PCN-bd_Tpept"/>
</dbReference>
<dbReference type="PANTHER" id="PTHR32282:SF33">
    <property type="entry name" value="PEPTIDOGLYCAN GLYCOSYLTRANSFERASE"/>
    <property type="match status" value="1"/>
</dbReference>
<comment type="catalytic activity">
    <reaction evidence="7">
        <text>Preferential cleavage: (Ac)2-L-Lys-D-Ala-|-D-Ala. Also transpeptidation of peptidyl-alanyl moieties that are N-acyl substituents of D-alanine.</text>
        <dbReference type="EC" id="3.4.16.4"/>
    </reaction>
</comment>
<feature type="domain" description="Penicillin-binding protein transpeptidase" evidence="9">
    <location>
        <begin position="406"/>
        <end position="617"/>
    </location>
</feature>
<keyword evidence="5" id="KW-0378">Hydrolase</keyword>
<dbReference type="SUPFAM" id="SSF56601">
    <property type="entry name" value="beta-lactamase/transpeptidase-like"/>
    <property type="match status" value="1"/>
</dbReference>
<keyword evidence="1" id="KW-0121">Carboxypeptidase</keyword>
<dbReference type="GO" id="GO:0006508">
    <property type="term" value="P:proteolysis"/>
    <property type="evidence" value="ECO:0007669"/>
    <property type="project" value="UniProtKB-KW"/>
</dbReference>
<keyword evidence="2" id="KW-0645">Protease</keyword>
<dbReference type="Proteomes" id="UP000321328">
    <property type="component" value="Unassembled WGS sequence"/>
</dbReference>
<name>A0A511DBK2_9PSEU</name>
<evidence type="ECO:0000256" key="7">
    <source>
        <dbReference type="ARBA" id="ARBA00034000"/>
    </source>
</evidence>
<protein>
    <submittedName>
        <fullName evidence="11">Penicillin-binding protein</fullName>
    </submittedName>
</protein>
<comment type="catalytic activity">
    <reaction evidence="8">
        <text>[GlcNAc-(1-&gt;4)-Mur2Ac(oyl-L-Ala-gamma-D-Glu-L-Lys-D-Ala-D-Ala)](n)-di-trans,octa-cis-undecaprenyl diphosphate + beta-D-GlcNAc-(1-&gt;4)-Mur2Ac(oyl-L-Ala-gamma-D-Glu-L-Lys-D-Ala-D-Ala)-di-trans,octa-cis-undecaprenyl diphosphate = [GlcNAc-(1-&gt;4)-Mur2Ac(oyl-L-Ala-gamma-D-Glu-L-Lys-D-Ala-D-Ala)](n+1)-di-trans,octa-cis-undecaprenyl diphosphate + di-trans,octa-cis-undecaprenyl diphosphate + H(+)</text>
        <dbReference type="Rhea" id="RHEA:23708"/>
        <dbReference type="Rhea" id="RHEA-COMP:9602"/>
        <dbReference type="Rhea" id="RHEA-COMP:9603"/>
        <dbReference type="ChEBI" id="CHEBI:15378"/>
        <dbReference type="ChEBI" id="CHEBI:58405"/>
        <dbReference type="ChEBI" id="CHEBI:60033"/>
        <dbReference type="ChEBI" id="CHEBI:78435"/>
        <dbReference type="EC" id="2.4.99.28"/>
    </reaction>
</comment>
<dbReference type="EMBL" id="BJVI01000066">
    <property type="protein sequence ID" value="GEL20318.1"/>
    <property type="molecule type" value="Genomic_DNA"/>
</dbReference>
<dbReference type="GO" id="GO:0030288">
    <property type="term" value="C:outer membrane-bounded periplasmic space"/>
    <property type="evidence" value="ECO:0007669"/>
    <property type="project" value="TreeGrafter"/>
</dbReference>
<accession>A0A511DBK2</accession>
<evidence type="ECO:0000313" key="12">
    <source>
        <dbReference type="Proteomes" id="UP000321328"/>
    </source>
</evidence>
<keyword evidence="12" id="KW-1185">Reference proteome</keyword>
<comment type="caution">
    <text evidence="11">The sequence shown here is derived from an EMBL/GenBank/DDBJ whole genome shotgun (WGS) entry which is preliminary data.</text>
</comment>
<evidence type="ECO:0000256" key="6">
    <source>
        <dbReference type="ARBA" id="ARBA00023268"/>
    </source>
</evidence>
<evidence type="ECO:0000256" key="5">
    <source>
        <dbReference type="ARBA" id="ARBA00022801"/>
    </source>
</evidence>
<evidence type="ECO:0000259" key="10">
    <source>
        <dbReference type="Pfam" id="PF00912"/>
    </source>
</evidence>
<keyword evidence="4" id="KW-0808">Transferase</keyword>
<evidence type="ECO:0000256" key="2">
    <source>
        <dbReference type="ARBA" id="ARBA00022670"/>
    </source>
</evidence>
<organism evidence="11 12">
    <name type="scientific">Pseudonocardia asaccharolytica DSM 44247 = NBRC 16224</name>
    <dbReference type="NCBI Taxonomy" id="1123024"/>
    <lineage>
        <taxon>Bacteria</taxon>
        <taxon>Bacillati</taxon>
        <taxon>Actinomycetota</taxon>
        <taxon>Actinomycetes</taxon>
        <taxon>Pseudonocardiales</taxon>
        <taxon>Pseudonocardiaceae</taxon>
        <taxon>Pseudonocardia</taxon>
    </lineage>
</organism>
<dbReference type="GO" id="GO:0009002">
    <property type="term" value="F:serine-type D-Ala-D-Ala carboxypeptidase activity"/>
    <property type="evidence" value="ECO:0007669"/>
    <property type="project" value="UniProtKB-EC"/>
</dbReference>
<evidence type="ECO:0000256" key="3">
    <source>
        <dbReference type="ARBA" id="ARBA00022676"/>
    </source>
</evidence>
<dbReference type="Pfam" id="PF00912">
    <property type="entry name" value="Transgly"/>
    <property type="match status" value="1"/>
</dbReference>
<proteinExistence type="predicted"/>
<evidence type="ECO:0000256" key="8">
    <source>
        <dbReference type="ARBA" id="ARBA00049902"/>
    </source>
</evidence>
<dbReference type="Pfam" id="PF00905">
    <property type="entry name" value="Transpeptidase"/>
    <property type="match status" value="1"/>
</dbReference>
<gene>
    <name evidence="11" type="ORF">PA7_41550</name>
</gene>
<feature type="domain" description="Glycosyl transferase family 51" evidence="10">
    <location>
        <begin position="79"/>
        <end position="265"/>
    </location>
</feature>
<dbReference type="GO" id="GO:0008955">
    <property type="term" value="F:peptidoglycan glycosyltransferase activity"/>
    <property type="evidence" value="ECO:0007669"/>
    <property type="project" value="UniProtKB-EC"/>
</dbReference>
<dbReference type="STRING" id="1123024.GCA_000423625_04760"/>
<dbReference type="Gene3D" id="3.40.710.10">
    <property type="entry name" value="DD-peptidase/beta-lactamase superfamily"/>
    <property type="match status" value="1"/>
</dbReference>
<dbReference type="InterPro" id="IPR012338">
    <property type="entry name" value="Beta-lactam/transpept-like"/>
</dbReference>
<dbReference type="Gene3D" id="1.10.3810.10">
    <property type="entry name" value="Biosynthetic peptidoglycan transglycosylase-like"/>
    <property type="match status" value="1"/>
</dbReference>
<dbReference type="InterPro" id="IPR001264">
    <property type="entry name" value="Glyco_trans_51"/>
</dbReference>
<dbReference type="GO" id="GO:0009252">
    <property type="term" value="P:peptidoglycan biosynthetic process"/>
    <property type="evidence" value="ECO:0007669"/>
    <property type="project" value="TreeGrafter"/>
</dbReference>
<evidence type="ECO:0000259" key="9">
    <source>
        <dbReference type="Pfam" id="PF00905"/>
    </source>
</evidence>
<keyword evidence="6" id="KW-0511">Multifunctional enzyme</keyword>
<evidence type="ECO:0000256" key="1">
    <source>
        <dbReference type="ARBA" id="ARBA00022645"/>
    </source>
</evidence>
<dbReference type="SUPFAM" id="SSF53955">
    <property type="entry name" value="Lysozyme-like"/>
    <property type="match status" value="1"/>
</dbReference>
<dbReference type="PANTHER" id="PTHR32282">
    <property type="entry name" value="BINDING PROTEIN TRANSPEPTIDASE, PUTATIVE-RELATED"/>
    <property type="match status" value="1"/>
</dbReference>
<sequence length="703" mass="72528">MPSRRRVPPRVRAVLAPLGRALGAVVLAGVLLAGVLLVPTTALARIVAAAPPVAAPTGPPVPGHAPLASVITDAAGVPFARLYEQYRIPTEPGEIAEAMKAAVVAIEDRRFFVHDGVDWRGVGRAILTNLALSGAPFDGQGASTITMQYAKNLRLYAMADSAEERAAAVADTMGRKLADVRTALRLERRLGKQEILARYLNTVYFGHSAYGVAAAARTYFATSPAELTLPQAALLAGMIKAPSTFDPVSAPAAARARRDLVLTAMAEVGSITERQADAARAQGLGAVEPLRRTDAGCVGADPGSGFFCRYVVDYLESAGLDVAELRTGGYTVRTTLDRRVTAAAVRAAAQVPADATEGIANAMAIVAPGREHHRVLALAANRTLGTDAAVGQTAYALPSAPVPHGAGSIFKIFTAAAAMERGLGIHSPVPAPERYTSRMFRDGGRPYTVTGGGGAADETTLQGALALSPNTTFVALLDGLGSVDPVVEMARRLGLRRSLALPAEPDATIGEVMRAEERASFTLGPVPVVPLELANVGATLVSGGVWCPPTPILEVTDRTGAPIALPEAPCERAIPEGLADTLVVGLSDDTVYGTAAGAADAAGWNRPMLGKTGTTQHHFSAGFVGATPQLAGAVLTWSDADPPRPICVGDPPRLCADGTLFGGTVPAATWFAAMRPLHAGLPVASLPEPDPRHLTGGIGSGDD</sequence>
<dbReference type="InterPro" id="IPR036950">
    <property type="entry name" value="PBP_transglycosylase"/>
</dbReference>
<dbReference type="InterPro" id="IPR050396">
    <property type="entry name" value="Glycosyltr_51/Transpeptidase"/>
</dbReference>
<dbReference type="InterPro" id="IPR023346">
    <property type="entry name" value="Lysozyme-like_dom_sf"/>
</dbReference>
<evidence type="ECO:0000256" key="4">
    <source>
        <dbReference type="ARBA" id="ARBA00022679"/>
    </source>
</evidence>